<organism evidence="2">
    <name type="scientific">Timema californicum</name>
    <name type="common">California timema</name>
    <name type="synonym">Walking stick</name>
    <dbReference type="NCBI Taxonomy" id="61474"/>
    <lineage>
        <taxon>Eukaryota</taxon>
        <taxon>Metazoa</taxon>
        <taxon>Ecdysozoa</taxon>
        <taxon>Arthropoda</taxon>
        <taxon>Hexapoda</taxon>
        <taxon>Insecta</taxon>
        <taxon>Pterygota</taxon>
        <taxon>Neoptera</taxon>
        <taxon>Polyneoptera</taxon>
        <taxon>Phasmatodea</taxon>
        <taxon>Timematodea</taxon>
        <taxon>Timematoidea</taxon>
        <taxon>Timematidae</taxon>
        <taxon>Timema</taxon>
    </lineage>
</organism>
<sequence length="321" mass="35785">MDAMFVMTTNSVFLFTAPERNLELNQIKPDIDSVNISCRAQGVYPEPKMALYKDRDRANGLNIKGVVVESTSKGGEYDIIAYKVIQDEDLQSSTVFDCELRIPEANYVVRKSIVYYTGTETIIYIPNGLLAPKSEYGGKGWVQKKEKRTGRGSKNFSLDKTSLYRRVENHCGITTLSTLDKDSNPYRPVIVSLIYCKSDTLAHAATEADEEQALRLALAAKAKSLELQPGRDAHELKLLLGVIADYDQLPAATLQRVLHRLNMVFIAVTKIWSEVISATGDATSAAIYPHGYQPTAPPRVIYRDRPPTRTPRGRGTGKQRK</sequence>
<evidence type="ECO:0000313" key="2">
    <source>
        <dbReference type="EMBL" id="CAD7571811.1"/>
    </source>
</evidence>
<dbReference type="AlphaFoldDB" id="A0A7R9J4E9"/>
<accession>A0A7R9J4E9</accession>
<name>A0A7R9J4E9_TIMCA</name>
<feature type="compositionally biased region" description="Basic residues" evidence="1">
    <location>
        <begin position="311"/>
        <end position="321"/>
    </location>
</feature>
<proteinExistence type="predicted"/>
<reference evidence="2" key="1">
    <citation type="submission" date="2020-11" db="EMBL/GenBank/DDBJ databases">
        <authorList>
            <person name="Tran Van P."/>
        </authorList>
    </citation>
    <scope>NUCLEOTIDE SEQUENCE</scope>
</reference>
<gene>
    <name evidence="2" type="ORF">TCMB3V08_LOCUS4475</name>
</gene>
<feature type="region of interest" description="Disordered" evidence="1">
    <location>
        <begin position="296"/>
        <end position="321"/>
    </location>
</feature>
<evidence type="ECO:0000256" key="1">
    <source>
        <dbReference type="SAM" id="MobiDB-lite"/>
    </source>
</evidence>
<protein>
    <submittedName>
        <fullName evidence="2">(California timema) hypothetical protein</fullName>
    </submittedName>
</protein>
<dbReference type="EMBL" id="OE180710">
    <property type="protein sequence ID" value="CAD7571811.1"/>
    <property type="molecule type" value="Genomic_DNA"/>
</dbReference>